<evidence type="ECO:0008006" key="4">
    <source>
        <dbReference type="Google" id="ProtNLM"/>
    </source>
</evidence>
<name>A0A1C3H420_9GAMM</name>
<dbReference type="Proteomes" id="UP000190837">
    <property type="component" value="Unassembled WGS sequence"/>
</dbReference>
<dbReference type="EMBL" id="FKLO01000042">
    <property type="protein sequence ID" value="SAM63305.1"/>
    <property type="molecule type" value="Genomic_DNA"/>
</dbReference>
<keyword evidence="1" id="KW-0732">Signal</keyword>
<evidence type="ECO:0000313" key="3">
    <source>
        <dbReference type="Proteomes" id="UP000190837"/>
    </source>
</evidence>
<sequence length="235" mass="26443">MRTLRHALAPLLLVISLGAQALQGYLAEYDLTVRGVGAGRVRHEAIFTERGYRFETIGSPSLAAKMLGFGEIREKAEGKIAGDKVVPTYYRRDMQGNDNQHLSYDYANAVNGEIQAIVGAQNKTLRVNPNEPALDILALVVQSLLDVERGHIGEHNYTLINEDRVRSYQVSRLPDETWQDVKSGKTLKIKVFLQTSGNRQTKIYFAENPLRLVKLQQLKDGESRFSLKLLNYKSL</sequence>
<dbReference type="OMA" id="VYWREME"/>
<dbReference type="Pfam" id="PF11306">
    <property type="entry name" value="DUF3108"/>
    <property type="match status" value="1"/>
</dbReference>
<dbReference type="RefSeq" id="WP_004141945.1">
    <property type="nucleotide sequence ID" value="NZ_CAUQCO010000001.1"/>
</dbReference>
<proteinExistence type="predicted"/>
<feature type="chain" id="PRO_5008674830" description="DUF3108 domain-containing protein" evidence="1">
    <location>
        <begin position="22"/>
        <end position="235"/>
    </location>
</feature>
<accession>A0A1C3H420</accession>
<dbReference type="AlphaFoldDB" id="A0A1C3H420"/>
<evidence type="ECO:0000256" key="1">
    <source>
        <dbReference type="SAM" id="SignalP"/>
    </source>
</evidence>
<gene>
    <name evidence="2" type="ORF">CHUV0807_1103</name>
</gene>
<dbReference type="InterPro" id="IPR021457">
    <property type="entry name" value="DUF3108"/>
</dbReference>
<reference evidence="3" key="1">
    <citation type="submission" date="2016-04" db="EMBL/GenBank/DDBJ databases">
        <authorList>
            <person name="Tagini F."/>
        </authorList>
    </citation>
    <scope>NUCLEOTIDE SEQUENCE [LARGE SCALE GENOMIC DNA]</scope>
    <source>
        <strain evidence="3">CHUV0807</strain>
    </source>
</reference>
<feature type="signal peptide" evidence="1">
    <location>
        <begin position="1"/>
        <end position="21"/>
    </location>
</feature>
<dbReference type="GeneID" id="84790197"/>
<protein>
    <recommendedName>
        <fullName evidence="4">DUF3108 domain-containing protein</fullName>
    </recommendedName>
</protein>
<evidence type="ECO:0000313" key="2">
    <source>
        <dbReference type="EMBL" id="SAM63305.1"/>
    </source>
</evidence>
<organism evidence="2 3">
    <name type="scientific">Cardiobacterium hominis</name>
    <dbReference type="NCBI Taxonomy" id="2718"/>
    <lineage>
        <taxon>Bacteria</taxon>
        <taxon>Pseudomonadati</taxon>
        <taxon>Pseudomonadota</taxon>
        <taxon>Gammaproteobacteria</taxon>
        <taxon>Cardiobacteriales</taxon>
        <taxon>Cardiobacteriaceae</taxon>
        <taxon>Cardiobacterium</taxon>
    </lineage>
</organism>